<dbReference type="Pfam" id="PF17125">
    <property type="entry name" value="Methyltr_RsmF_N"/>
    <property type="match status" value="1"/>
</dbReference>
<dbReference type="CDD" id="cd21147">
    <property type="entry name" value="RsmF_methylt_CTD1"/>
    <property type="match status" value="1"/>
</dbReference>
<dbReference type="Pfam" id="PF01189">
    <property type="entry name" value="Methyltr_RsmB-F"/>
    <property type="match status" value="1"/>
</dbReference>
<dbReference type="GO" id="GO:0032259">
    <property type="term" value="P:methylation"/>
    <property type="evidence" value="ECO:0007669"/>
    <property type="project" value="UniProtKB-KW"/>
</dbReference>
<proteinExistence type="inferred from homology"/>
<dbReference type="InterPro" id="IPR018314">
    <property type="entry name" value="RsmB/NOL1/NOP2-like_CS"/>
</dbReference>
<dbReference type="Gene3D" id="2.30.130.60">
    <property type="match status" value="1"/>
</dbReference>
<feature type="binding site" evidence="7">
    <location>
        <position position="160"/>
    </location>
    <ligand>
        <name>S-adenosyl-L-methionine</name>
        <dbReference type="ChEBI" id="CHEBI:59789"/>
    </ligand>
</feature>
<dbReference type="PANTHER" id="PTHR22807:SF30">
    <property type="entry name" value="28S RRNA (CYTOSINE(4447)-C(5))-METHYLTRANSFERASE-RELATED"/>
    <property type="match status" value="1"/>
</dbReference>
<evidence type="ECO:0000256" key="5">
    <source>
        <dbReference type="ARBA" id="ARBA00022691"/>
    </source>
</evidence>
<keyword evidence="5 7" id="KW-0949">S-adenosyl-L-methionine</keyword>
<reference evidence="9 10" key="1">
    <citation type="submission" date="2024-04" db="EMBL/GenBank/DDBJ databases">
        <title>Defined microbial consortia suppress multidrug-resistant proinflammatory Enterobacteriaceae via ecological control.</title>
        <authorList>
            <person name="Furuichi M."/>
            <person name="Kawaguchi T."/>
            <person name="Pust M."/>
            <person name="Yasuma K."/>
            <person name="Plichta D."/>
            <person name="Hasegawa N."/>
            <person name="Ohya T."/>
            <person name="Bhattarai S."/>
            <person name="Sasajima S."/>
            <person name="Aoto Y."/>
            <person name="Tuganbaev T."/>
            <person name="Yaginuma M."/>
            <person name="Ueda M."/>
            <person name="Okahashi N."/>
            <person name="Amafuji K."/>
            <person name="Kiridooshi Y."/>
            <person name="Sugita K."/>
            <person name="Strazar M."/>
            <person name="Skelly A."/>
            <person name="Suda W."/>
            <person name="Hattori M."/>
            <person name="Nakamoto N."/>
            <person name="Caballero S."/>
            <person name="Norman J."/>
            <person name="Olle B."/>
            <person name="Tanoue T."/>
            <person name="Arita M."/>
            <person name="Bucci V."/>
            <person name="Atarashi K."/>
            <person name="Xavier R."/>
            <person name="Honda K."/>
        </authorList>
    </citation>
    <scope>NUCLEOTIDE SEQUENCE [LARGE SCALE GENOMIC DNA]</scope>
    <source>
        <strain evidence="10">k34-0107-D12</strain>
    </source>
</reference>
<feature type="binding site" evidence="7">
    <location>
        <begin position="109"/>
        <end position="115"/>
    </location>
    <ligand>
        <name>S-adenosyl-L-methionine</name>
        <dbReference type="ChEBI" id="CHEBI:59789"/>
    </ligand>
</feature>
<evidence type="ECO:0000256" key="7">
    <source>
        <dbReference type="PROSITE-ProRule" id="PRU01023"/>
    </source>
</evidence>
<feature type="domain" description="SAM-dependent MTase RsmB/NOP-type" evidence="8">
    <location>
        <begin position="22"/>
        <end position="293"/>
    </location>
</feature>
<evidence type="ECO:0000256" key="3">
    <source>
        <dbReference type="ARBA" id="ARBA00022603"/>
    </source>
</evidence>
<dbReference type="InterPro" id="IPR031340">
    <property type="entry name" value="RsmF_methylt_CI"/>
</dbReference>
<dbReference type="Gene3D" id="3.40.50.150">
    <property type="entry name" value="Vaccinia Virus protein VP39"/>
    <property type="match status" value="1"/>
</dbReference>
<dbReference type="SUPFAM" id="SSF53335">
    <property type="entry name" value="S-adenosyl-L-methionine-dependent methyltransferases"/>
    <property type="match status" value="1"/>
</dbReference>
<keyword evidence="2" id="KW-0963">Cytoplasm</keyword>
<dbReference type="InterPro" id="IPR001678">
    <property type="entry name" value="MeTrfase_RsmB-F_NOP2_dom"/>
</dbReference>
<dbReference type="InterPro" id="IPR029063">
    <property type="entry name" value="SAM-dependent_MTases_sf"/>
</dbReference>
<dbReference type="PRINTS" id="PR02008">
    <property type="entry name" value="RCMTFAMILY"/>
</dbReference>
<dbReference type="PROSITE" id="PS51686">
    <property type="entry name" value="SAM_MT_RSMB_NOP"/>
    <property type="match status" value="1"/>
</dbReference>
<dbReference type="Proteomes" id="UP001600941">
    <property type="component" value="Unassembled WGS sequence"/>
</dbReference>
<dbReference type="EMBL" id="BAABZQ010000001">
    <property type="protein sequence ID" value="GAA6500014.1"/>
    <property type="molecule type" value="Genomic_DNA"/>
</dbReference>
<evidence type="ECO:0000256" key="6">
    <source>
        <dbReference type="ARBA" id="ARBA00022884"/>
    </source>
</evidence>
<evidence type="ECO:0000256" key="4">
    <source>
        <dbReference type="ARBA" id="ARBA00022679"/>
    </source>
</evidence>
<accession>A0ABQ0BU44</accession>
<sequence>MNLPSDYEQEMKELLGTELEAYKKSLDLPVMQGLRVNTAKITCEEFEAITPFSMEKIPWIPNGYFLKEEERASRHPYYFAGLYYLQEPSAMTPASRLPVEPGDCVLDLCAAPGGKATELGGRLMGQGMLLANDISSSRAKALLKNLEMAGIPNVYVTSEDPEVLERNFTSFFDKVLIDAPCSGEGMFHREPRMMEYWKERGPEAYVPVQKKLILQGARMLRGGGMLLYSTCTFSRKEDEEVIEYLLQEMPDMRLKEILPYEGFAKGAGLEKCVRIFPHRMPGEGHFLALLEKSGEDSRPGQENLRTGKRKAPKLPDCAEEFLSLLSYPIDRENLKLDRDRLYLLPGRVEVPKLRFLRTGLYLGDVKKNRFEPSQALAMALKPEEFVSCIRLEPEDVRTVKYLKGETLDVSDLPVEKQKGWQLICVRDYPLGFGKLAGGILKNKYYAGWRWQ</sequence>
<evidence type="ECO:0000313" key="10">
    <source>
        <dbReference type="Proteomes" id="UP001600941"/>
    </source>
</evidence>
<dbReference type="InterPro" id="IPR031341">
    <property type="entry name" value="Methyltr_RsmF_N"/>
</dbReference>
<dbReference type="InterPro" id="IPR023267">
    <property type="entry name" value="RCMT"/>
</dbReference>
<comment type="similarity">
    <text evidence="1 7">Belongs to the class I-like SAM-binding methyltransferase superfamily. RsmB/NOP family.</text>
</comment>
<evidence type="ECO:0000259" key="8">
    <source>
        <dbReference type="PROSITE" id="PS51686"/>
    </source>
</evidence>
<dbReference type="Pfam" id="PF17126">
    <property type="entry name" value="RsmF_methylt_CI"/>
    <property type="match status" value="1"/>
</dbReference>
<evidence type="ECO:0000313" key="9">
    <source>
        <dbReference type="EMBL" id="GAA6500014.1"/>
    </source>
</evidence>
<keyword evidence="3 7" id="KW-0489">Methyltransferase</keyword>
<dbReference type="Gene3D" id="3.30.70.1170">
    <property type="entry name" value="Sun protein, domain 3"/>
    <property type="match status" value="1"/>
</dbReference>
<evidence type="ECO:0000256" key="2">
    <source>
        <dbReference type="ARBA" id="ARBA00022490"/>
    </source>
</evidence>
<dbReference type="InterPro" id="IPR027391">
    <property type="entry name" value="Nol1_Nop2_Fmu_2"/>
</dbReference>
<dbReference type="CDD" id="cd02440">
    <property type="entry name" value="AdoMet_MTases"/>
    <property type="match status" value="1"/>
</dbReference>
<feature type="binding site" evidence="7">
    <location>
        <position position="178"/>
    </location>
    <ligand>
        <name>S-adenosyl-L-methionine</name>
        <dbReference type="ChEBI" id="CHEBI:59789"/>
    </ligand>
</feature>
<keyword evidence="6 7" id="KW-0694">RNA-binding</keyword>
<dbReference type="Pfam" id="PF13636">
    <property type="entry name" value="Methyltranf_PUA"/>
    <property type="match status" value="1"/>
</dbReference>
<gene>
    <name evidence="9" type="ORF">K340107D12_28300</name>
</gene>
<dbReference type="GO" id="GO:0008168">
    <property type="term" value="F:methyltransferase activity"/>
    <property type="evidence" value="ECO:0007669"/>
    <property type="project" value="UniProtKB-KW"/>
</dbReference>
<keyword evidence="10" id="KW-1185">Reference proteome</keyword>
<dbReference type="RefSeq" id="WP_103732194.1">
    <property type="nucleotide sequence ID" value="NZ_AP031413.1"/>
</dbReference>
<organism evidence="9 10">
    <name type="scientific">Blautia parvula</name>
    <dbReference type="NCBI Taxonomy" id="2877527"/>
    <lineage>
        <taxon>Bacteria</taxon>
        <taxon>Bacillati</taxon>
        <taxon>Bacillota</taxon>
        <taxon>Clostridia</taxon>
        <taxon>Lachnospirales</taxon>
        <taxon>Lachnospiraceae</taxon>
        <taxon>Blautia</taxon>
    </lineage>
</organism>
<dbReference type="PANTHER" id="PTHR22807">
    <property type="entry name" value="NOP2 YEAST -RELATED NOL1/NOP2/FMU SUN DOMAIN-CONTAINING"/>
    <property type="match status" value="1"/>
</dbReference>
<dbReference type="InterPro" id="IPR049560">
    <property type="entry name" value="MeTrfase_RsmB-F_NOP2_cat"/>
</dbReference>
<feature type="binding site" evidence="7">
    <location>
        <position position="133"/>
    </location>
    <ligand>
        <name>S-adenosyl-L-methionine</name>
        <dbReference type="ChEBI" id="CHEBI:59789"/>
    </ligand>
</feature>
<feature type="active site" description="Nucleophile" evidence="7">
    <location>
        <position position="231"/>
    </location>
</feature>
<keyword evidence="4 7" id="KW-0808">Transferase</keyword>
<name>A0ABQ0BU44_9FIRM</name>
<comment type="caution">
    <text evidence="9">The sequence shown here is derived from an EMBL/GenBank/DDBJ whole genome shotgun (WGS) entry which is preliminary data.</text>
</comment>
<evidence type="ECO:0000256" key="1">
    <source>
        <dbReference type="ARBA" id="ARBA00007494"/>
    </source>
</evidence>
<dbReference type="PROSITE" id="PS01153">
    <property type="entry name" value="NOL1_NOP2_SUN"/>
    <property type="match status" value="1"/>
</dbReference>
<protein>
    <submittedName>
        <fullName evidence="9">RsmB/NOP family class I SAM-dependent RNA methyltransferase</fullName>
    </submittedName>
</protein>